<dbReference type="AlphaFoldDB" id="A0A0F9UIH2"/>
<dbReference type="EMBL" id="LAZR01000975">
    <property type="protein sequence ID" value="KKN53363.1"/>
    <property type="molecule type" value="Genomic_DNA"/>
</dbReference>
<evidence type="ECO:0000313" key="1">
    <source>
        <dbReference type="EMBL" id="KKN53363.1"/>
    </source>
</evidence>
<organism evidence="1">
    <name type="scientific">marine sediment metagenome</name>
    <dbReference type="NCBI Taxonomy" id="412755"/>
    <lineage>
        <taxon>unclassified sequences</taxon>
        <taxon>metagenomes</taxon>
        <taxon>ecological metagenomes</taxon>
    </lineage>
</organism>
<comment type="caution">
    <text evidence="1">The sequence shown here is derived from an EMBL/GenBank/DDBJ whole genome shotgun (WGS) entry which is preliminary data.</text>
</comment>
<proteinExistence type="predicted"/>
<reference evidence="1" key="1">
    <citation type="journal article" date="2015" name="Nature">
        <title>Complex archaea that bridge the gap between prokaryotes and eukaryotes.</title>
        <authorList>
            <person name="Spang A."/>
            <person name="Saw J.H."/>
            <person name="Jorgensen S.L."/>
            <person name="Zaremba-Niedzwiedzka K."/>
            <person name="Martijn J."/>
            <person name="Lind A.E."/>
            <person name="van Eijk R."/>
            <person name="Schleper C."/>
            <person name="Guy L."/>
            <person name="Ettema T.J."/>
        </authorList>
    </citation>
    <scope>NUCLEOTIDE SEQUENCE</scope>
</reference>
<accession>A0A0F9UIH2</accession>
<gene>
    <name evidence="1" type="ORF">LCGC14_0603330</name>
</gene>
<name>A0A0F9UIH2_9ZZZZ</name>
<sequence length="122" mass="14779">MFNYKTHIYNFYVNNKRYHIIYKNRPLVHIKSYLKLKKDFIILKYKKFLNTVKRLKNGLFLKVREIKERFIIKLLSLKYDIQIEELNIAGDVDFRQIGKELSIPESVLGLLTIEFKKLKVKI</sequence>
<protein>
    <submittedName>
        <fullName evidence="1">Uncharacterized protein</fullName>
    </submittedName>
</protein>